<protein>
    <submittedName>
        <fullName evidence="2">Uncharacterized protein</fullName>
    </submittedName>
</protein>
<reference evidence="2 3" key="1">
    <citation type="submission" date="2013-01" db="EMBL/GenBank/DDBJ databases">
        <title>Whole genome shotgun sequence of Gordonia soli NBRC 108243.</title>
        <authorList>
            <person name="Isaki-Nakamura S."/>
            <person name="Hosoyama A."/>
            <person name="Tsuchikane K."/>
            <person name="Ando Y."/>
            <person name="Baba S."/>
            <person name="Ohji S."/>
            <person name="Hamada M."/>
            <person name="Tamura T."/>
            <person name="Yamazoe A."/>
            <person name="Yamazaki S."/>
            <person name="Fujita N."/>
        </authorList>
    </citation>
    <scope>NUCLEOTIDE SEQUENCE [LARGE SCALE GENOMIC DNA]</scope>
    <source>
        <strain evidence="2 3">NBRC 108243</strain>
    </source>
</reference>
<gene>
    <name evidence="2" type="ORF">GS4_19_00550</name>
</gene>
<evidence type="ECO:0000256" key="1">
    <source>
        <dbReference type="SAM" id="MobiDB-lite"/>
    </source>
</evidence>
<keyword evidence="3" id="KW-1185">Reference proteome</keyword>
<dbReference type="STRING" id="1223545.GS4_19_00550"/>
<proteinExistence type="predicted"/>
<dbReference type="AlphaFoldDB" id="M0QJU1"/>
<feature type="compositionally biased region" description="Low complexity" evidence="1">
    <location>
        <begin position="19"/>
        <end position="30"/>
    </location>
</feature>
<evidence type="ECO:0000313" key="3">
    <source>
        <dbReference type="Proteomes" id="UP000011666"/>
    </source>
</evidence>
<evidence type="ECO:0000313" key="2">
    <source>
        <dbReference type="EMBL" id="GAC68865.1"/>
    </source>
</evidence>
<sequence length="128" mass="14309">MQFDPPRRVQRGHAHTEETQMTSTATAPTRTTRRMHTDDEIDAAILSALTDLAPNDGDLVRWSRVRAQLPGGCGYWQAHEAQHRLWRAGQIVLVQVHGTPWVGLADECSRMADAACARRGEPKRVVMV</sequence>
<organism evidence="2 3">
    <name type="scientific">Gordonia soli NBRC 108243</name>
    <dbReference type="NCBI Taxonomy" id="1223545"/>
    <lineage>
        <taxon>Bacteria</taxon>
        <taxon>Bacillati</taxon>
        <taxon>Actinomycetota</taxon>
        <taxon>Actinomycetes</taxon>
        <taxon>Mycobacteriales</taxon>
        <taxon>Gordoniaceae</taxon>
        <taxon>Gordonia</taxon>
    </lineage>
</organism>
<comment type="caution">
    <text evidence="2">The sequence shown here is derived from an EMBL/GenBank/DDBJ whole genome shotgun (WGS) entry which is preliminary data.</text>
</comment>
<feature type="region of interest" description="Disordered" evidence="1">
    <location>
        <begin position="1"/>
        <end position="34"/>
    </location>
</feature>
<accession>M0QJU1</accession>
<dbReference type="EMBL" id="BANX01000019">
    <property type="protein sequence ID" value="GAC68865.1"/>
    <property type="molecule type" value="Genomic_DNA"/>
</dbReference>
<dbReference type="Proteomes" id="UP000011666">
    <property type="component" value="Unassembled WGS sequence"/>
</dbReference>
<name>M0QJU1_9ACTN</name>